<reference evidence="1" key="1">
    <citation type="submission" date="2020-10" db="EMBL/GenBank/DDBJ databases">
        <authorList>
            <person name="Gilroy R."/>
        </authorList>
    </citation>
    <scope>NUCLEOTIDE SEQUENCE</scope>
    <source>
        <strain evidence="1">CHK165-10780</strain>
    </source>
</reference>
<dbReference type="AlphaFoldDB" id="A0A9D1CK98"/>
<evidence type="ECO:0000313" key="2">
    <source>
        <dbReference type="Proteomes" id="UP000886725"/>
    </source>
</evidence>
<dbReference type="Proteomes" id="UP000886725">
    <property type="component" value="Unassembled WGS sequence"/>
</dbReference>
<name>A0A9D1CK98_9FIRM</name>
<sequence length="139" mass="15902">MSYQKFHVLYGCRQGETFDDTECLDVGYEVNGYDVASLAIQPGSVSFSVLDYSYGPDDPTRAKVLNLLKKNGFASIFEPEMFASVSAGLSITDSKQVEQILNRTKNFLKGQKNVSYRPLKPTYEYELEKQLKYHKRYSR</sequence>
<protein>
    <submittedName>
        <fullName evidence="1">Uncharacterized protein</fullName>
    </submittedName>
</protein>
<accession>A0A9D1CK98</accession>
<organism evidence="1 2">
    <name type="scientific">Candidatus Faecenecus gallistercoris</name>
    <dbReference type="NCBI Taxonomy" id="2840793"/>
    <lineage>
        <taxon>Bacteria</taxon>
        <taxon>Bacillati</taxon>
        <taxon>Bacillota</taxon>
        <taxon>Bacillota incertae sedis</taxon>
        <taxon>Candidatus Faecenecus</taxon>
    </lineage>
</organism>
<comment type="caution">
    <text evidence="1">The sequence shown here is derived from an EMBL/GenBank/DDBJ whole genome shotgun (WGS) entry which is preliminary data.</text>
</comment>
<reference evidence="1" key="2">
    <citation type="journal article" date="2021" name="PeerJ">
        <title>Extensive microbial diversity within the chicken gut microbiome revealed by metagenomics and culture.</title>
        <authorList>
            <person name="Gilroy R."/>
            <person name="Ravi A."/>
            <person name="Getino M."/>
            <person name="Pursley I."/>
            <person name="Horton D.L."/>
            <person name="Alikhan N.F."/>
            <person name="Baker D."/>
            <person name="Gharbi K."/>
            <person name="Hall N."/>
            <person name="Watson M."/>
            <person name="Adriaenssens E.M."/>
            <person name="Foster-Nyarko E."/>
            <person name="Jarju S."/>
            <person name="Secka A."/>
            <person name="Antonio M."/>
            <person name="Oren A."/>
            <person name="Chaudhuri R.R."/>
            <person name="La Ragione R."/>
            <person name="Hildebrand F."/>
            <person name="Pallen M.J."/>
        </authorList>
    </citation>
    <scope>NUCLEOTIDE SEQUENCE</scope>
    <source>
        <strain evidence="1">CHK165-10780</strain>
    </source>
</reference>
<evidence type="ECO:0000313" key="1">
    <source>
        <dbReference type="EMBL" id="HIQ64263.1"/>
    </source>
</evidence>
<dbReference type="EMBL" id="DVFU01000021">
    <property type="protein sequence ID" value="HIQ64263.1"/>
    <property type="molecule type" value="Genomic_DNA"/>
</dbReference>
<proteinExistence type="predicted"/>
<gene>
    <name evidence="1" type="ORF">IAC85_00830</name>
</gene>